<reference evidence="1" key="1">
    <citation type="journal article" date="2021" name="Evol. Appl.">
        <title>The genome of the Pyrenean desman and the effects of bottlenecks and inbreeding on the genomic landscape of an endangered species.</title>
        <authorList>
            <person name="Escoda L."/>
            <person name="Castresana J."/>
        </authorList>
    </citation>
    <scope>NUCLEOTIDE SEQUENCE</scope>
    <source>
        <strain evidence="1">IBE-C5619</strain>
    </source>
</reference>
<feature type="non-terminal residue" evidence="1">
    <location>
        <position position="70"/>
    </location>
</feature>
<sequence>MTQTNDGEDLSNGTQLVDSIPWELKCTWQRKEKKLKHFTSVPTPSSSNHGIITEYELDIKVANVMASLLR</sequence>
<evidence type="ECO:0000313" key="2">
    <source>
        <dbReference type="Proteomes" id="UP000700334"/>
    </source>
</evidence>
<comment type="caution">
    <text evidence="1">The sequence shown here is derived from an EMBL/GenBank/DDBJ whole genome shotgun (WGS) entry which is preliminary data.</text>
</comment>
<proteinExistence type="predicted"/>
<dbReference type="EMBL" id="JAGFMF010011638">
    <property type="protein sequence ID" value="KAG8518245.1"/>
    <property type="molecule type" value="Genomic_DNA"/>
</dbReference>
<dbReference type="Proteomes" id="UP000700334">
    <property type="component" value="Unassembled WGS sequence"/>
</dbReference>
<keyword evidence="2" id="KW-1185">Reference proteome</keyword>
<name>A0A8J6AJ92_GALPY</name>
<gene>
    <name evidence="1" type="ORF">J0S82_005432</name>
</gene>
<organism evidence="1 2">
    <name type="scientific">Galemys pyrenaicus</name>
    <name type="common">Iberian desman</name>
    <name type="synonym">Pyrenean desman</name>
    <dbReference type="NCBI Taxonomy" id="202257"/>
    <lineage>
        <taxon>Eukaryota</taxon>
        <taxon>Metazoa</taxon>
        <taxon>Chordata</taxon>
        <taxon>Craniata</taxon>
        <taxon>Vertebrata</taxon>
        <taxon>Euteleostomi</taxon>
        <taxon>Mammalia</taxon>
        <taxon>Eutheria</taxon>
        <taxon>Laurasiatheria</taxon>
        <taxon>Eulipotyphla</taxon>
        <taxon>Talpidae</taxon>
        <taxon>Galemys</taxon>
    </lineage>
</organism>
<evidence type="ECO:0000313" key="1">
    <source>
        <dbReference type="EMBL" id="KAG8518245.1"/>
    </source>
</evidence>
<protein>
    <submittedName>
        <fullName evidence="1">Uncharacterized protein</fullName>
    </submittedName>
</protein>
<accession>A0A8J6AJ92</accession>
<dbReference type="AlphaFoldDB" id="A0A8J6AJ92"/>